<feature type="region of interest" description="Disordered" evidence="1">
    <location>
        <begin position="330"/>
        <end position="353"/>
    </location>
</feature>
<keyword evidence="4" id="KW-1185">Reference proteome</keyword>
<dbReference type="InterPro" id="IPR039537">
    <property type="entry name" value="Retrotran_Ty1/copia-like"/>
</dbReference>
<dbReference type="InterPro" id="IPR036397">
    <property type="entry name" value="RNaseH_sf"/>
</dbReference>
<reference evidence="3" key="1">
    <citation type="journal article" date="2022" name="Int. J. Mol. Sci.">
        <title>Draft Genome of Tanacetum Coccineum: Genomic Comparison of Closely Related Tanacetum-Family Plants.</title>
        <authorList>
            <person name="Yamashiro T."/>
            <person name="Shiraishi A."/>
            <person name="Nakayama K."/>
            <person name="Satake H."/>
        </authorList>
    </citation>
    <scope>NUCLEOTIDE SEQUENCE</scope>
</reference>
<sequence>MSSQAIISVCVFEKFNGKKQHLVCGEITFEPLLKHKNVDVKIDDCKMLASYSALFHYLPSTVNFVNSFVVGKELYIGRCTPLAWIMDWLVLFIRVPTGLVRDIIEEFDGGHISQEKSDLARRGMVILSKRGLLDNHKVANLEFCEHCVMGKQKRVSFSKAIHQTKGTLDYLHADCWGPSRVPSLGGARYFLSIIDDFSRMTWVFMMKHKSEAFEKFKHWKILIENQTGRKIKRLRTDNGLEFCSREFEAFCRDEGIVRHYTVRYTPQQNGVSCTAYSIARLQLKVLDLGNLQLFKASVFGCPDSVESKFEEGAPEKVEHVAKQVEYVEHEVPEDTDHDVTSLDPPNSAHLEHG</sequence>
<dbReference type="EMBL" id="BQNB010013953">
    <property type="protein sequence ID" value="GJT22244.1"/>
    <property type="molecule type" value="Genomic_DNA"/>
</dbReference>
<organism evidence="3 4">
    <name type="scientific">Tanacetum coccineum</name>
    <dbReference type="NCBI Taxonomy" id="301880"/>
    <lineage>
        <taxon>Eukaryota</taxon>
        <taxon>Viridiplantae</taxon>
        <taxon>Streptophyta</taxon>
        <taxon>Embryophyta</taxon>
        <taxon>Tracheophyta</taxon>
        <taxon>Spermatophyta</taxon>
        <taxon>Magnoliopsida</taxon>
        <taxon>eudicotyledons</taxon>
        <taxon>Gunneridae</taxon>
        <taxon>Pentapetalae</taxon>
        <taxon>asterids</taxon>
        <taxon>campanulids</taxon>
        <taxon>Asterales</taxon>
        <taxon>Asteraceae</taxon>
        <taxon>Asteroideae</taxon>
        <taxon>Anthemideae</taxon>
        <taxon>Anthemidinae</taxon>
        <taxon>Tanacetum</taxon>
    </lineage>
</organism>
<evidence type="ECO:0000256" key="1">
    <source>
        <dbReference type="SAM" id="MobiDB-lite"/>
    </source>
</evidence>
<proteinExistence type="predicted"/>
<comment type="caution">
    <text evidence="3">The sequence shown here is derived from an EMBL/GenBank/DDBJ whole genome shotgun (WGS) entry which is preliminary data.</text>
</comment>
<dbReference type="InterPro" id="IPR012337">
    <property type="entry name" value="RNaseH-like_sf"/>
</dbReference>
<evidence type="ECO:0000313" key="4">
    <source>
        <dbReference type="Proteomes" id="UP001151760"/>
    </source>
</evidence>
<dbReference type="InterPro" id="IPR001584">
    <property type="entry name" value="Integrase_cat-core"/>
</dbReference>
<reference evidence="3" key="2">
    <citation type="submission" date="2022-01" db="EMBL/GenBank/DDBJ databases">
        <authorList>
            <person name="Yamashiro T."/>
            <person name="Shiraishi A."/>
            <person name="Satake H."/>
            <person name="Nakayama K."/>
        </authorList>
    </citation>
    <scope>NUCLEOTIDE SEQUENCE</scope>
</reference>
<name>A0ABQ5CAI9_9ASTR</name>
<dbReference type="PROSITE" id="PS50994">
    <property type="entry name" value="INTEGRASE"/>
    <property type="match status" value="1"/>
</dbReference>
<gene>
    <name evidence="3" type="ORF">Tco_0892181</name>
</gene>
<dbReference type="Pfam" id="PF00665">
    <property type="entry name" value="rve"/>
    <property type="match status" value="1"/>
</dbReference>
<evidence type="ECO:0000313" key="3">
    <source>
        <dbReference type="EMBL" id="GJT22244.1"/>
    </source>
</evidence>
<dbReference type="SUPFAM" id="SSF53098">
    <property type="entry name" value="Ribonuclease H-like"/>
    <property type="match status" value="1"/>
</dbReference>
<evidence type="ECO:0000259" key="2">
    <source>
        <dbReference type="PROSITE" id="PS50994"/>
    </source>
</evidence>
<dbReference type="PANTHER" id="PTHR42648:SF31">
    <property type="entry name" value="RNA-DIRECTED DNA POLYMERASE"/>
    <property type="match status" value="1"/>
</dbReference>
<feature type="domain" description="Integrase catalytic" evidence="2">
    <location>
        <begin position="158"/>
        <end position="352"/>
    </location>
</feature>
<feature type="compositionally biased region" description="Basic and acidic residues" evidence="1">
    <location>
        <begin position="330"/>
        <end position="340"/>
    </location>
</feature>
<dbReference type="PANTHER" id="PTHR42648">
    <property type="entry name" value="TRANSPOSASE, PUTATIVE-RELATED"/>
    <property type="match status" value="1"/>
</dbReference>
<protein>
    <submittedName>
        <fullName evidence="3">Retrovirus-related pol polyprotein from transposon TNT 1-94</fullName>
    </submittedName>
</protein>
<dbReference type="Proteomes" id="UP001151760">
    <property type="component" value="Unassembled WGS sequence"/>
</dbReference>
<dbReference type="Gene3D" id="3.30.420.10">
    <property type="entry name" value="Ribonuclease H-like superfamily/Ribonuclease H"/>
    <property type="match status" value="1"/>
</dbReference>
<accession>A0ABQ5CAI9</accession>